<dbReference type="PATRIC" id="fig|1129794.4.peg.3960"/>
<evidence type="ECO:0000313" key="2">
    <source>
        <dbReference type="Proteomes" id="UP000011864"/>
    </source>
</evidence>
<dbReference type="Proteomes" id="UP000011864">
    <property type="component" value="Chromosome"/>
</dbReference>
<evidence type="ECO:0000313" key="1">
    <source>
        <dbReference type="EMBL" id="AGH46081.1"/>
    </source>
</evidence>
<accession>K6ZIG9</accession>
<keyword evidence="2" id="KW-1185">Reference proteome</keyword>
<dbReference type="AlphaFoldDB" id="K6ZIG9"/>
<dbReference type="STRING" id="1129794.C427_3976"/>
<protein>
    <submittedName>
        <fullName evidence="1">Uncharacterized protein</fullName>
    </submittedName>
</protein>
<name>K6ZIG9_9ALTE</name>
<gene>
    <name evidence="1" type="ORF">C427_3976</name>
</gene>
<dbReference type="HOGENOM" id="CLU_3237230_0_0_6"/>
<proteinExistence type="predicted"/>
<dbReference type="KEGG" id="gps:C427_3976"/>
<sequence length="43" mass="5187">MKEVVRRWHQLYQGTLLSQKYQRGEALSKSEIMSIEETVTIYR</sequence>
<organism evidence="1 2">
    <name type="scientific">Paraglaciecola psychrophila 170</name>
    <dbReference type="NCBI Taxonomy" id="1129794"/>
    <lineage>
        <taxon>Bacteria</taxon>
        <taxon>Pseudomonadati</taxon>
        <taxon>Pseudomonadota</taxon>
        <taxon>Gammaproteobacteria</taxon>
        <taxon>Alteromonadales</taxon>
        <taxon>Alteromonadaceae</taxon>
        <taxon>Paraglaciecola</taxon>
    </lineage>
</organism>
<dbReference type="EMBL" id="CP003837">
    <property type="protein sequence ID" value="AGH46081.1"/>
    <property type="molecule type" value="Genomic_DNA"/>
</dbReference>
<reference evidence="1 2" key="1">
    <citation type="journal article" date="2013" name="Genome Announc.">
        <title>Complete Genome Sequence of Glaciecola psychrophila Strain 170T.</title>
        <authorList>
            <person name="Yin J."/>
            <person name="Chen J."/>
            <person name="Liu G."/>
            <person name="Yu Y."/>
            <person name="Song L."/>
            <person name="Wang X."/>
            <person name="Qu X."/>
        </authorList>
    </citation>
    <scope>NUCLEOTIDE SEQUENCE [LARGE SCALE GENOMIC DNA]</scope>
    <source>
        <strain evidence="1 2">170</strain>
    </source>
</reference>